<name>A0A1Y2M9H9_EPING</name>
<protein>
    <submittedName>
        <fullName evidence="2">Uncharacterized protein</fullName>
    </submittedName>
</protein>
<accession>A0A1Y2M9H9</accession>
<evidence type="ECO:0000313" key="3">
    <source>
        <dbReference type="Proteomes" id="UP000193240"/>
    </source>
</evidence>
<evidence type="ECO:0000256" key="1">
    <source>
        <dbReference type="SAM" id="MobiDB-lite"/>
    </source>
</evidence>
<gene>
    <name evidence="2" type="ORF">B5807_02875</name>
</gene>
<dbReference type="EMBL" id="KZ107839">
    <property type="protein sequence ID" value="OSS52774.1"/>
    <property type="molecule type" value="Genomic_DNA"/>
</dbReference>
<sequence>MEKQTPTAATAHHGWRQQQQARSATRVASVLSQSIGIGLHETGLSAPGHTIRSACFHCNIREMKCEVRSYKIAIDLLPISCLLELPNGPDDKQGERIFWCRHCLTSSFACPPIPLLPFITIRPF</sequence>
<organism evidence="2 3">
    <name type="scientific">Epicoccum nigrum</name>
    <name type="common">Soil fungus</name>
    <name type="synonym">Epicoccum purpurascens</name>
    <dbReference type="NCBI Taxonomy" id="105696"/>
    <lineage>
        <taxon>Eukaryota</taxon>
        <taxon>Fungi</taxon>
        <taxon>Dikarya</taxon>
        <taxon>Ascomycota</taxon>
        <taxon>Pezizomycotina</taxon>
        <taxon>Dothideomycetes</taxon>
        <taxon>Pleosporomycetidae</taxon>
        <taxon>Pleosporales</taxon>
        <taxon>Pleosporineae</taxon>
        <taxon>Didymellaceae</taxon>
        <taxon>Epicoccum</taxon>
    </lineage>
</organism>
<evidence type="ECO:0000313" key="2">
    <source>
        <dbReference type="EMBL" id="OSS52774.1"/>
    </source>
</evidence>
<reference evidence="2 3" key="1">
    <citation type="journal article" date="2017" name="Genome Announc.">
        <title>Genome sequence of the saprophytic ascomycete Epicoccum nigrum ICMP 19927 strain isolated from New Zealand.</title>
        <authorList>
            <person name="Fokin M."/>
            <person name="Fleetwood D."/>
            <person name="Weir B.S."/>
            <person name="Villas-Boas S.G."/>
        </authorList>
    </citation>
    <scope>NUCLEOTIDE SEQUENCE [LARGE SCALE GENOMIC DNA]</scope>
    <source>
        <strain evidence="2 3">ICMP 19927</strain>
    </source>
</reference>
<dbReference type="Proteomes" id="UP000193240">
    <property type="component" value="Unassembled WGS sequence"/>
</dbReference>
<dbReference type="AlphaFoldDB" id="A0A1Y2M9H9"/>
<feature type="region of interest" description="Disordered" evidence="1">
    <location>
        <begin position="1"/>
        <end position="21"/>
    </location>
</feature>
<keyword evidence="3" id="KW-1185">Reference proteome</keyword>
<dbReference type="InParanoid" id="A0A1Y2M9H9"/>
<proteinExistence type="predicted"/>